<name>A0ACB0KX58_TRIPR</name>
<keyword evidence="2" id="KW-1185">Reference proteome</keyword>
<sequence length="762" mass="87821">MSTEVRDEVDIDEIELLTNVDFPQIFDSDDDAYNFYSSFAQRIGFSIRRHHVYRNTTDEGNPQTVYKREFVCHRSGVSKPVKVNELESQRKRKASRCSCSARLVVAKETIGSEEKWVVIYFNNVHNHDLLDEKEVQFLPAYRNIPVVDQNRILMMHKAGCSINVTMRLLELEKGIDVGSLPFMDKDIRNFLQNQNGIDKQNDALDVLKLCKGLKELDDAFQYDYTIDENKKLEHIIWAFGDSIRAYESFGDVVVFDTTYRINRYDMPLGIWLGVDNHGNSVFFGCVLLRNEKISSFTWALKNFLAFVKGKNPQTILTDQDPSLKEAIANEFPNTKHAFCIWHILAKLPSWFSFVLGARYNDFKSEFFKVYHLDCEDDFEQYWKSMVAQFGLSNDIHIKLLYSLRQRWALPYLKDFFFAGMTTTGRSESINSYIKHFLDAKTSLTDFITRVGVAVQIRNQVGEEARMRQKYHNHLLKTSFPMEEHVASILTPYAFGLIQIEIELSTKYAATETNSGSFIVKHHTKDDGGRLVTWIEGQESIRCSCKEFEFSGILCRHAIRVLLMKNYFHIPSKYLPFRWRRESSLIPRSRHIVNNNDVSSSEFHSLIQCLEYESLKTKERKQIATKGLEDLIREIKGMSESHEDQIGLEVVPNNDECDVGIPVRTRSKGRPKGSKAKVVVEVVSNNDECDVGNPVRTKSKGRPKRSRPKGGVEAATKIRHCLFPNCGATGHDTRNCPNKRKHNDMLPNESPNVFKKGWRNSSN</sequence>
<reference evidence="1" key="1">
    <citation type="submission" date="2023-10" db="EMBL/GenBank/DDBJ databases">
        <authorList>
            <person name="Rodriguez Cubillos JULIANA M."/>
            <person name="De Vega J."/>
        </authorList>
    </citation>
    <scope>NUCLEOTIDE SEQUENCE</scope>
</reference>
<evidence type="ECO:0000313" key="2">
    <source>
        <dbReference type="Proteomes" id="UP001177021"/>
    </source>
</evidence>
<dbReference type="EMBL" id="CASHSV030000409">
    <property type="protein sequence ID" value="CAJ2661723.1"/>
    <property type="molecule type" value="Genomic_DNA"/>
</dbReference>
<evidence type="ECO:0000313" key="1">
    <source>
        <dbReference type="EMBL" id="CAJ2661723.1"/>
    </source>
</evidence>
<comment type="caution">
    <text evidence="1">The sequence shown here is derived from an EMBL/GenBank/DDBJ whole genome shotgun (WGS) entry which is preliminary data.</text>
</comment>
<accession>A0ACB0KX58</accession>
<proteinExistence type="predicted"/>
<protein>
    <submittedName>
        <fullName evidence="1">Uncharacterized protein</fullName>
    </submittedName>
</protein>
<organism evidence="1 2">
    <name type="scientific">Trifolium pratense</name>
    <name type="common">Red clover</name>
    <dbReference type="NCBI Taxonomy" id="57577"/>
    <lineage>
        <taxon>Eukaryota</taxon>
        <taxon>Viridiplantae</taxon>
        <taxon>Streptophyta</taxon>
        <taxon>Embryophyta</taxon>
        <taxon>Tracheophyta</taxon>
        <taxon>Spermatophyta</taxon>
        <taxon>Magnoliopsida</taxon>
        <taxon>eudicotyledons</taxon>
        <taxon>Gunneridae</taxon>
        <taxon>Pentapetalae</taxon>
        <taxon>rosids</taxon>
        <taxon>fabids</taxon>
        <taxon>Fabales</taxon>
        <taxon>Fabaceae</taxon>
        <taxon>Papilionoideae</taxon>
        <taxon>50 kb inversion clade</taxon>
        <taxon>NPAAA clade</taxon>
        <taxon>Hologalegina</taxon>
        <taxon>IRL clade</taxon>
        <taxon>Trifolieae</taxon>
        <taxon>Trifolium</taxon>
    </lineage>
</organism>
<dbReference type="Proteomes" id="UP001177021">
    <property type="component" value="Unassembled WGS sequence"/>
</dbReference>
<gene>
    <name evidence="1" type="ORF">MILVUS5_LOCUS27389</name>
</gene>